<evidence type="ECO:0000313" key="3">
    <source>
        <dbReference type="Proteomes" id="UP000325315"/>
    </source>
</evidence>
<comment type="caution">
    <text evidence="2">The sequence shown here is derived from an EMBL/GenBank/DDBJ whole genome shotgun (WGS) entry which is preliminary data.</text>
</comment>
<evidence type="ECO:0000259" key="1">
    <source>
        <dbReference type="Pfam" id="PF24626"/>
    </source>
</evidence>
<sequence length="103" mass="12145">MTPFEALYGRKCRTPLKYIKFAIGDRVFLKVSPWKKVVWFSRKGKLSLRFIAPYEIIERIGPIAYILALSPELELIYNIFHFSKLRRYKSNPSHVITPSEIEL</sequence>
<reference evidence="2" key="1">
    <citation type="submission" date="2019-08" db="EMBL/GenBank/DDBJ databases">
        <authorList>
            <person name="Liu F."/>
        </authorList>
    </citation>
    <scope>NUCLEOTIDE SEQUENCE [LARGE SCALE GENOMIC DNA]</scope>
    <source>
        <strain evidence="2">PA1801</strain>
        <tissue evidence="2">Leaf</tissue>
    </source>
</reference>
<dbReference type="PANTHER" id="PTHR46148">
    <property type="entry name" value="CHROMO DOMAIN-CONTAINING PROTEIN"/>
    <property type="match status" value="1"/>
</dbReference>
<gene>
    <name evidence="2" type="ORF">EPI10_031268</name>
</gene>
<dbReference type="OrthoDB" id="998764at2759"/>
<dbReference type="EMBL" id="SMMG02000001">
    <property type="protein sequence ID" value="KAA3487444.1"/>
    <property type="molecule type" value="Genomic_DNA"/>
</dbReference>
<dbReference type="Pfam" id="PF24626">
    <property type="entry name" value="SH3_Tf2-1"/>
    <property type="match status" value="1"/>
</dbReference>
<accession>A0A5B6X2B7</accession>
<protein>
    <submittedName>
        <fullName evidence="2">DNA/RNA polymerase superfamily protein</fullName>
    </submittedName>
</protein>
<dbReference type="AlphaFoldDB" id="A0A5B6X2B7"/>
<organism evidence="2 3">
    <name type="scientific">Gossypium australe</name>
    <dbReference type="NCBI Taxonomy" id="47621"/>
    <lineage>
        <taxon>Eukaryota</taxon>
        <taxon>Viridiplantae</taxon>
        <taxon>Streptophyta</taxon>
        <taxon>Embryophyta</taxon>
        <taxon>Tracheophyta</taxon>
        <taxon>Spermatophyta</taxon>
        <taxon>Magnoliopsida</taxon>
        <taxon>eudicotyledons</taxon>
        <taxon>Gunneridae</taxon>
        <taxon>Pentapetalae</taxon>
        <taxon>rosids</taxon>
        <taxon>malvids</taxon>
        <taxon>Malvales</taxon>
        <taxon>Malvaceae</taxon>
        <taxon>Malvoideae</taxon>
        <taxon>Gossypium</taxon>
    </lineage>
</organism>
<feature type="domain" description="Tf2-1-like SH3-like" evidence="1">
    <location>
        <begin position="24"/>
        <end position="89"/>
    </location>
</feature>
<keyword evidence="3" id="KW-1185">Reference proteome</keyword>
<proteinExistence type="predicted"/>
<dbReference type="InterPro" id="IPR056924">
    <property type="entry name" value="SH3_Tf2-1"/>
</dbReference>
<evidence type="ECO:0000313" key="2">
    <source>
        <dbReference type="EMBL" id="KAA3487444.1"/>
    </source>
</evidence>
<dbReference type="PANTHER" id="PTHR46148:SF44">
    <property type="entry name" value="GAG-POL POLYPROTEIN"/>
    <property type="match status" value="1"/>
</dbReference>
<name>A0A5B6X2B7_9ROSI</name>
<dbReference type="Proteomes" id="UP000325315">
    <property type="component" value="Unassembled WGS sequence"/>
</dbReference>